<dbReference type="RefSeq" id="WP_107838886.1">
    <property type="nucleotide sequence ID" value="NZ_JARSFG010000026.1"/>
</dbReference>
<dbReference type="PANTHER" id="PTHR11614">
    <property type="entry name" value="PHOSPHOLIPASE-RELATED"/>
    <property type="match status" value="1"/>
</dbReference>
<dbReference type="AlphaFoldDB" id="A0AAW9NWF0"/>
<dbReference type="Pfam" id="PF12146">
    <property type="entry name" value="Hydrolase_4"/>
    <property type="match status" value="1"/>
</dbReference>
<sequence length="266" mass="30946">MWKWEAEGQPKAVVAIVHSAYEHHRWYAWLIEKLRSAGFHVVMGDLPGHGAQAQNISYHDEDFFKYEDYVKQLIEIGLSENLPVFVIGNGLGATVLMNVLQKKKLECAGAIFVSPWMQLKLQPGKMSNALTSISALTSSVKLNHEITVQLMSRNYEVYDELKDDVPHNTTVTVKWYKDLQQLLKRLKNPEVKFLNLPVLMMTGERDQITDIQAAKNWLIQQPLSHFQYKEWSDCQHSLYFEMEREEVYLYTKDFMNNVLRSLGYIM</sequence>
<comment type="caution">
    <text evidence="2">The sequence shown here is derived from an EMBL/GenBank/DDBJ whole genome shotgun (WGS) entry which is preliminary data.</text>
</comment>
<evidence type="ECO:0000313" key="3">
    <source>
        <dbReference type="Proteomes" id="UP001344888"/>
    </source>
</evidence>
<dbReference type="EMBL" id="JARSFG010000026">
    <property type="protein sequence ID" value="MEC1180314.1"/>
    <property type="molecule type" value="Genomic_DNA"/>
</dbReference>
<dbReference type="GO" id="GO:0016787">
    <property type="term" value="F:hydrolase activity"/>
    <property type="evidence" value="ECO:0007669"/>
    <property type="project" value="UniProtKB-KW"/>
</dbReference>
<organism evidence="2 3">
    <name type="scientific">Metasolibacillus meyeri</name>
    <dbReference type="NCBI Taxonomy" id="1071052"/>
    <lineage>
        <taxon>Bacteria</taxon>
        <taxon>Bacillati</taxon>
        <taxon>Bacillota</taxon>
        <taxon>Bacilli</taxon>
        <taxon>Bacillales</taxon>
        <taxon>Caryophanaceae</taxon>
        <taxon>Metasolibacillus</taxon>
    </lineage>
</organism>
<dbReference type="InterPro" id="IPR000073">
    <property type="entry name" value="AB_hydrolase_1"/>
</dbReference>
<gene>
    <name evidence="2" type="ORF">P9B03_17610</name>
</gene>
<reference evidence="2 3" key="1">
    <citation type="submission" date="2023-03" db="EMBL/GenBank/DDBJ databases">
        <title>Bacillus Genome Sequencing.</title>
        <authorList>
            <person name="Dunlap C."/>
        </authorList>
    </citation>
    <scope>NUCLEOTIDE SEQUENCE [LARGE SCALE GENOMIC DNA]</scope>
    <source>
        <strain evidence="2 3">B-59205</strain>
    </source>
</reference>
<proteinExistence type="predicted"/>
<dbReference type="InterPro" id="IPR029058">
    <property type="entry name" value="AB_hydrolase_fold"/>
</dbReference>
<dbReference type="SUPFAM" id="SSF53474">
    <property type="entry name" value="alpha/beta-Hydrolases"/>
    <property type="match status" value="1"/>
</dbReference>
<dbReference type="InterPro" id="IPR022742">
    <property type="entry name" value="Hydrolase_4"/>
</dbReference>
<dbReference type="PRINTS" id="PR00111">
    <property type="entry name" value="ABHYDROLASE"/>
</dbReference>
<feature type="domain" description="Serine aminopeptidase S33" evidence="1">
    <location>
        <begin position="9"/>
        <end position="242"/>
    </location>
</feature>
<dbReference type="Proteomes" id="UP001344888">
    <property type="component" value="Unassembled WGS sequence"/>
</dbReference>
<accession>A0AAW9NWF0</accession>
<protein>
    <submittedName>
        <fullName evidence="2">Alpha/beta hydrolase</fullName>
    </submittedName>
</protein>
<name>A0AAW9NWF0_9BACL</name>
<evidence type="ECO:0000313" key="2">
    <source>
        <dbReference type="EMBL" id="MEC1180314.1"/>
    </source>
</evidence>
<evidence type="ECO:0000259" key="1">
    <source>
        <dbReference type="Pfam" id="PF12146"/>
    </source>
</evidence>
<keyword evidence="3" id="KW-1185">Reference proteome</keyword>
<keyword evidence="2" id="KW-0378">Hydrolase</keyword>
<dbReference type="InterPro" id="IPR051044">
    <property type="entry name" value="MAG_DAG_Lipase"/>
</dbReference>
<dbReference type="Gene3D" id="3.40.50.1820">
    <property type="entry name" value="alpha/beta hydrolase"/>
    <property type="match status" value="1"/>
</dbReference>